<dbReference type="HAMAP" id="MF_00693">
    <property type="entry name" value="Transcrip_reg_TACO1"/>
    <property type="match status" value="1"/>
</dbReference>
<evidence type="ECO:0000259" key="7">
    <source>
        <dbReference type="Pfam" id="PF01709"/>
    </source>
</evidence>
<protein>
    <recommendedName>
        <fullName evidence="6">Probable transcriptional regulatory protein A2319_02055</fullName>
    </recommendedName>
</protein>
<accession>A0A1G2BEA3</accession>
<dbReference type="GO" id="GO:0006355">
    <property type="term" value="P:regulation of DNA-templated transcription"/>
    <property type="evidence" value="ECO:0007669"/>
    <property type="project" value="UniProtKB-UniRule"/>
</dbReference>
<dbReference type="Pfam" id="PF20772">
    <property type="entry name" value="TACO1_YebC_N"/>
    <property type="match status" value="1"/>
</dbReference>
<keyword evidence="3 6" id="KW-0805">Transcription regulation</keyword>
<dbReference type="InterPro" id="IPR026564">
    <property type="entry name" value="Transcrip_reg_TACO1-like_dom3"/>
</dbReference>
<organism evidence="9 10">
    <name type="scientific">Candidatus Kerfeldbacteria bacterium RIFOXYB2_FULL_38_14</name>
    <dbReference type="NCBI Taxonomy" id="1798547"/>
    <lineage>
        <taxon>Bacteria</taxon>
        <taxon>Candidatus Kerfeldiibacteriota</taxon>
    </lineage>
</organism>
<evidence type="ECO:0000256" key="4">
    <source>
        <dbReference type="ARBA" id="ARBA00023125"/>
    </source>
</evidence>
<evidence type="ECO:0000256" key="2">
    <source>
        <dbReference type="ARBA" id="ARBA00022490"/>
    </source>
</evidence>
<dbReference type="GO" id="GO:0005829">
    <property type="term" value="C:cytosol"/>
    <property type="evidence" value="ECO:0007669"/>
    <property type="project" value="TreeGrafter"/>
</dbReference>
<evidence type="ECO:0000259" key="8">
    <source>
        <dbReference type="Pfam" id="PF20772"/>
    </source>
</evidence>
<keyword evidence="2 6" id="KW-0963">Cytoplasm</keyword>
<dbReference type="PANTHER" id="PTHR12532:SF6">
    <property type="entry name" value="TRANSCRIPTIONAL REGULATORY PROTEIN YEBC-RELATED"/>
    <property type="match status" value="1"/>
</dbReference>
<dbReference type="SUPFAM" id="SSF75625">
    <property type="entry name" value="YebC-like"/>
    <property type="match status" value="1"/>
</dbReference>
<dbReference type="Pfam" id="PF01709">
    <property type="entry name" value="Transcrip_reg"/>
    <property type="match status" value="1"/>
</dbReference>
<evidence type="ECO:0000256" key="3">
    <source>
        <dbReference type="ARBA" id="ARBA00023015"/>
    </source>
</evidence>
<dbReference type="NCBIfam" id="NF009044">
    <property type="entry name" value="PRK12378.1"/>
    <property type="match status" value="1"/>
</dbReference>
<evidence type="ECO:0000313" key="10">
    <source>
        <dbReference type="Proteomes" id="UP000176420"/>
    </source>
</evidence>
<keyword evidence="5 6" id="KW-0804">Transcription</keyword>
<dbReference type="InterPro" id="IPR049083">
    <property type="entry name" value="TACO1_YebC_N"/>
</dbReference>
<dbReference type="Gene3D" id="1.10.10.200">
    <property type="match status" value="1"/>
</dbReference>
<dbReference type="NCBIfam" id="NF001030">
    <property type="entry name" value="PRK00110.1"/>
    <property type="match status" value="1"/>
</dbReference>
<evidence type="ECO:0000256" key="6">
    <source>
        <dbReference type="HAMAP-Rule" id="MF_00693"/>
    </source>
</evidence>
<dbReference type="AlphaFoldDB" id="A0A1G2BEA3"/>
<dbReference type="InterPro" id="IPR017856">
    <property type="entry name" value="Integrase-like_N"/>
</dbReference>
<evidence type="ECO:0000256" key="5">
    <source>
        <dbReference type="ARBA" id="ARBA00023163"/>
    </source>
</evidence>
<evidence type="ECO:0000256" key="1">
    <source>
        <dbReference type="ARBA" id="ARBA00008724"/>
    </source>
</evidence>
<proteinExistence type="inferred from homology"/>
<keyword evidence="4 6" id="KW-0238">DNA-binding</keyword>
<comment type="caution">
    <text evidence="9">The sequence shown here is derived from an EMBL/GenBank/DDBJ whole genome shotgun (WGS) entry which is preliminary data.</text>
</comment>
<feature type="domain" description="TACO1/YebC-like second and third" evidence="7">
    <location>
        <begin position="81"/>
        <end position="239"/>
    </location>
</feature>
<feature type="domain" description="TACO1/YebC-like N-terminal" evidence="8">
    <location>
        <begin position="5"/>
        <end position="75"/>
    </location>
</feature>
<reference evidence="9 10" key="1">
    <citation type="journal article" date="2016" name="Nat. Commun.">
        <title>Thousands of microbial genomes shed light on interconnected biogeochemical processes in an aquifer system.</title>
        <authorList>
            <person name="Anantharaman K."/>
            <person name="Brown C.T."/>
            <person name="Hug L.A."/>
            <person name="Sharon I."/>
            <person name="Castelle C.J."/>
            <person name="Probst A.J."/>
            <person name="Thomas B.C."/>
            <person name="Singh A."/>
            <person name="Wilkins M.J."/>
            <person name="Karaoz U."/>
            <person name="Brodie E.L."/>
            <person name="Williams K.H."/>
            <person name="Hubbard S.S."/>
            <person name="Banfield J.F."/>
        </authorList>
    </citation>
    <scope>NUCLEOTIDE SEQUENCE [LARGE SCALE GENOMIC DNA]</scope>
</reference>
<sequence>MSGHSKWAQIKRKKAVTDAKKGAVFTRFAKNISLAAKNGKDPEMNPALRGAIDQAKEVNMPKDNIEKAILKGAGELPGVVYQEEIYEAYGPGGAAILIVCVTDNTNRTVSNMRSIFTDHGGALGESGSVMYMFTQKGMICLANEDIAQHNAEEIELSAIEAGACDIQTEAEGLTIVTAKQNFHKIFKFLKDKGITPTQAQIEWTTEQKTTPAPEYQEKLKTLIAALEDNDDVNDVYTNIAW</sequence>
<dbReference type="FunFam" id="1.10.10.200:FF:000002">
    <property type="entry name" value="Probable transcriptional regulatory protein CLM62_37755"/>
    <property type="match status" value="1"/>
</dbReference>
<comment type="similarity">
    <text evidence="1 6">Belongs to the TACO1 family.</text>
</comment>
<dbReference type="InterPro" id="IPR002876">
    <property type="entry name" value="Transcrip_reg_TACO1-like"/>
</dbReference>
<gene>
    <name evidence="9" type="ORF">A2319_02055</name>
</gene>
<dbReference type="Gene3D" id="3.30.70.980">
    <property type="match status" value="2"/>
</dbReference>
<evidence type="ECO:0000313" key="9">
    <source>
        <dbReference type="EMBL" id="OGY86527.1"/>
    </source>
</evidence>
<dbReference type="Proteomes" id="UP000176420">
    <property type="component" value="Unassembled WGS sequence"/>
</dbReference>
<dbReference type="NCBIfam" id="TIGR01033">
    <property type="entry name" value="YebC/PmpR family DNA-binding transcriptional regulator"/>
    <property type="match status" value="1"/>
</dbReference>
<dbReference type="PANTHER" id="PTHR12532">
    <property type="entry name" value="TRANSLATIONAL ACTIVATOR OF CYTOCHROME C OXIDASE 1"/>
    <property type="match status" value="1"/>
</dbReference>
<comment type="subcellular location">
    <subcellularLocation>
        <location evidence="6">Cytoplasm</location>
    </subcellularLocation>
</comment>
<dbReference type="InterPro" id="IPR029072">
    <property type="entry name" value="YebC-like"/>
</dbReference>
<dbReference type="GO" id="GO:0003677">
    <property type="term" value="F:DNA binding"/>
    <property type="evidence" value="ECO:0007669"/>
    <property type="project" value="UniProtKB-UniRule"/>
</dbReference>
<dbReference type="InterPro" id="IPR048300">
    <property type="entry name" value="TACO1_YebC-like_2nd/3rd_dom"/>
</dbReference>
<dbReference type="EMBL" id="MHKI01000018">
    <property type="protein sequence ID" value="OGY86527.1"/>
    <property type="molecule type" value="Genomic_DNA"/>
</dbReference>
<name>A0A1G2BEA3_9BACT</name>